<dbReference type="PROSITE" id="PS50003">
    <property type="entry name" value="PH_DOMAIN"/>
    <property type="match status" value="1"/>
</dbReference>
<evidence type="ECO:0000259" key="11">
    <source>
        <dbReference type="PROSITE" id="PS50010"/>
    </source>
</evidence>
<feature type="compositionally biased region" description="Basic and acidic residues" evidence="9">
    <location>
        <begin position="1234"/>
        <end position="1257"/>
    </location>
</feature>
<keyword evidence="8" id="KW-0175">Coiled coil</keyword>
<dbReference type="SMART" id="SM00109">
    <property type="entry name" value="C1"/>
    <property type="match status" value="1"/>
</dbReference>
<dbReference type="CDD" id="cd00160">
    <property type="entry name" value="RhoGEF"/>
    <property type="match status" value="1"/>
</dbReference>
<dbReference type="Gene3D" id="1.20.900.10">
    <property type="entry name" value="Dbl homology (DH) domain"/>
    <property type="match status" value="1"/>
</dbReference>
<evidence type="ECO:0000259" key="12">
    <source>
        <dbReference type="PROSITE" id="PS50081"/>
    </source>
</evidence>
<dbReference type="SMART" id="SM00325">
    <property type="entry name" value="RhoGEF"/>
    <property type="match status" value="1"/>
</dbReference>
<dbReference type="InterPro" id="IPR036770">
    <property type="entry name" value="Ankyrin_rpt-contain_sf"/>
</dbReference>
<dbReference type="InterPro" id="IPR000219">
    <property type="entry name" value="DH_dom"/>
</dbReference>
<feature type="compositionally biased region" description="Basic and acidic residues" evidence="9">
    <location>
        <begin position="2715"/>
        <end position="2727"/>
    </location>
</feature>
<feature type="compositionally biased region" description="Basic and acidic residues" evidence="9">
    <location>
        <begin position="565"/>
        <end position="577"/>
    </location>
</feature>
<evidence type="ECO:0000259" key="10">
    <source>
        <dbReference type="PROSITE" id="PS50003"/>
    </source>
</evidence>
<feature type="compositionally biased region" description="Low complexity" evidence="9">
    <location>
        <begin position="690"/>
        <end position="714"/>
    </location>
</feature>
<dbReference type="GO" id="GO:0035023">
    <property type="term" value="P:regulation of Rho protein signal transduction"/>
    <property type="evidence" value="ECO:0007669"/>
    <property type="project" value="TreeGrafter"/>
</dbReference>
<dbReference type="InterPro" id="IPR035899">
    <property type="entry name" value="DBL_dom_sf"/>
</dbReference>
<feature type="compositionally biased region" description="Basic and acidic residues" evidence="9">
    <location>
        <begin position="2740"/>
        <end position="2830"/>
    </location>
</feature>
<keyword evidence="5" id="KW-0479">Metal-binding</keyword>
<feature type="compositionally biased region" description="Low complexity" evidence="9">
    <location>
        <begin position="1988"/>
        <end position="2005"/>
    </location>
</feature>
<dbReference type="Gene3D" id="1.25.40.20">
    <property type="entry name" value="Ankyrin repeat-containing domain"/>
    <property type="match status" value="1"/>
</dbReference>
<proteinExistence type="predicted"/>
<evidence type="ECO:0000256" key="9">
    <source>
        <dbReference type="SAM" id="MobiDB-lite"/>
    </source>
</evidence>
<feature type="compositionally biased region" description="Low complexity" evidence="9">
    <location>
        <begin position="793"/>
        <end position="805"/>
    </location>
</feature>
<dbReference type="GO" id="GO:0015629">
    <property type="term" value="C:actin cytoskeleton"/>
    <property type="evidence" value="ECO:0007669"/>
    <property type="project" value="TreeGrafter"/>
</dbReference>
<feature type="compositionally biased region" description="Polar residues" evidence="9">
    <location>
        <begin position="1519"/>
        <end position="1529"/>
    </location>
</feature>
<feature type="compositionally biased region" description="Basic residues" evidence="9">
    <location>
        <begin position="401"/>
        <end position="416"/>
    </location>
</feature>
<evidence type="ECO:0000256" key="4">
    <source>
        <dbReference type="ARBA" id="ARBA00022658"/>
    </source>
</evidence>
<dbReference type="GO" id="GO:0043123">
    <property type="term" value="P:positive regulation of canonical NF-kappaB signal transduction"/>
    <property type="evidence" value="ECO:0007669"/>
    <property type="project" value="TreeGrafter"/>
</dbReference>
<dbReference type="Pfam" id="PF00621">
    <property type="entry name" value="RhoGEF"/>
    <property type="match status" value="1"/>
</dbReference>
<feature type="region of interest" description="Disordered" evidence="9">
    <location>
        <begin position="2693"/>
        <end position="2955"/>
    </location>
</feature>
<feature type="region of interest" description="Disordered" evidence="9">
    <location>
        <begin position="680"/>
        <end position="885"/>
    </location>
</feature>
<evidence type="ECO:0000256" key="6">
    <source>
        <dbReference type="ARBA" id="ARBA00022771"/>
    </source>
</evidence>
<feature type="compositionally biased region" description="Polar residues" evidence="9">
    <location>
        <begin position="420"/>
        <end position="445"/>
    </location>
</feature>
<feature type="compositionally biased region" description="Acidic residues" evidence="9">
    <location>
        <begin position="2471"/>
        <end position="2482"/>
    </location>
</feature>
<evidence type="ECO:0000256" key="3">
    <source>
        <dbReference type="ARBA" id="ARBA00022553"/>
    </source>
</evidence>
<feature type="domain" description="Phorbol-ester/DAG-type" evidence="12">
    <location>
        <begin position="1918"/>
        <end position="1965"/>
    </location>
</feature>
<keyword evidence="3" id="KW-0597">Phosphoprotein</keyword>
<evidence type="ECO:0000256" key="8">
    <source>
        <dbReference type="ARBA" id="ARBA00023054"/>
    </source>
</evidence>
<dbReference type="InterPro" id="IPR001849">
    <property type="entry name" value="PH_domain"/>
</dbReference>
<dbReference type="PROSITE" id="PS50010">
    <property type="entry name" value="DH_2"/>
    <property type="match status" value="1"/>
</dbReference>
<dbReference type="Proteomes" id="UP000503349">
    <property type="component" value="Chromosome 4"/>
</dbReference>
<dbReference type="Pfam" id="PF17838">
    <property type="entry name" value="PH_16"/>
    <property type="match status" value="1"/>
</dbReference>
<feature type="compositionally biased region" description="Polar residues" evidence="9">
    <location>
        <begin position="715"/>
        <end position="729"/>
    </location>
</feature>
<feature type="compositionally biased region" description="Polar residues" evidence="9">
    <location>
        <begin position="2728"/>
        <end position="2738"/>
    </location>
</feature>
<dbReference type="Gene3D" id="3.30.60.20">
    <property type="match status" value="1"/>
</dbReference>
<reference evidence="14" key="2">
    <citation type="submission" date="2019-02" db="EMBL/GenBank/DDBJ databases">
        <title>Opniocepnalus argus Var Kimnra genome.</title>
        <authorList>
            <person name="Zhou C."/>
            <person name="Xiao S."/>
        </authorList>
    </citation>
    <scope>NUCLEOTIDE SEQUENCE [LARGE SCALE GENOMIC DNA]</scope>
</reference>
<keyword evidence="4" id="KW-0344">Guanine-nucleotide releasing factor</keyword>
<feature type="compositionally biased region" description="Basic residues" evidence="9">
    <location>
        <begin position="774"/>
        <end position="785"/>
    </location>
</feature>
<dbReference type="GO" id="GO:0016301">
    <property type="term" value="F:kinase activity"/>
    <property type="evidence" value="ECO:0007669"/>
    <property type="project" value="UniProtKB-KW"/>
</dbReference>
<dbReference type="GO" id="GO:0071875">
    <property type="term" value="P:adrenergic receptor signaling pathway"/>
    <property type="evidence" value="ECO:0007669"/>
    <property type="project" value="TreeGrafter"/>
</dbReference>
<feature type="domain" description="DH" evidence="11">
    <location>
        <begin position="2126"/>
        <end position="2324"/>
    </location>
</feature>
<name>A0A6G1PGM3_CHAAH</name>
<dbReference type="PROSITE" id="PS00479">
    <property type="entry name" value="ZF_DAG_PE_1"/>
    <property type="match status" value="1"/>
</dbReference>
<feature type="region of interest" description="Disordered" evidence="9">
    <location>
        <begin position="2471"/>
        <end position="2490"/>
    </location>
</feature>
<feature type="compositionally biased region" description="Basic and acidic residues" evidence="9">
    <location>
        <begin position="1894"/>
        <end position="1915"/>
    </location>
</feature>
<evidence type="ECO:0000256" key="2">
    <source>
        <dbReference type="ARBA" id="ARBA00022490"/>
    </source>
</evidence>
<keyword evidence="13" id="KW-0808">Transferase</keyword>
<feature type="region of interest" description="Disordered" evidence="9">
    <location>
        <begin position="472"/>
        <end position="497"/>
    </location>
</feature>
<feature type="region of interest" description="Disordered" evidence="9">
    <location>
        <begin position="387"/>
        <end position="450"/>
    </location>
</feature>
<feature type="region of interest" description="Disordered" evidence="9">
    <location>
        <begin position="1978"/>
        <end position="2008"/>
    </location>
</feature>
<dbReference type="SUPFAM" id="SSF48403">
    <property type="entry name" value="Ankyrin repeat"/>
    <property type="match status" value="1"/>
</dbReference>
<organism evidence="13 14">
    <name type="scientific">Channa argus</name>
    <name type="common">Northern snakehead</name>
    <name type="synonym">Ophicephalus argus</name>
    <dbReference type="NCBI Taxonomy" id="215402"/>
    <lineage>
        <taxon>Eukaryota</taxon>
        <taxon>Metazoa</taxon>
        <taxon>Chordata</taxon>
        <taxon>Craniata</taxon>
        <taxon>Vertebrata</taxon>
        <taxon>Euteleostomi</taxon>
        <taxon>Actinopterygii</taxon>
        <taxon>Neopterygii</taxon>
        <taxon>Teleostei</taxon>
        <taxon>Neoteleostei</taxon>
        <taxon>Acanthomorphata</taxon>
        <taxon>Anabantaria</taxon>
        <taxon>Anabantiformes</taxon>
        <taxon>Channoidei</taxon>
        <taxon>Channidae</taxon>
        <taxon>Channa</taxon>
    </lineage>
</organism>
<feature type="compositionally biased region" description="Polar residues" evidence="9">
    <location>
        <begin position="624"/>
        <end position="646"/>
    </location>
</feature>
<dbReference type="PANTHER" id="PTHR13944:SF18">
    <property type="entry name" value="A-KINASE ANCHOR PROTEIN 13"/>
    <property type="match status" value="1"/>
</dbReference>
<dbReference type="PANTHER" id="PTHR13944">
    <property type="entry name" value="AGAP007712-PA"/>
    <property type="match status" value="1"/>
</dbReference>
<feature type="compositionally biased region" description="Polar residues" evidence="9">
    <location>
        <begin position="2831"/>
        <end position="2853"/>
    </location>
</feature>
<feature type="region of interest" description="Disordered" evidence="9">
    <location>
        <begin position="1089"/>
        <end position="1117"/>
    </location>
</feature>
<evidence type="ECO:0000256" key="5">
    <source>
        <dbReference type="ARBA" id="ARBA00022723"/>
    </source>
</evidence>
<feature type="compositionally biased region" description="Basic and acidic residues" evidence="9">
    <location>
        <begin position="1089"/>
        <end position="1109"/>
    </location>
</feature>
<dbReference type="Gene3D" id="2.30.29.30">
    <property type="entry name" value="Pleckstrin-homology domain (PH domain)/Phosphotyrosine-binding domain (PTB)"/>
    <property type="match status" value="1"/>
</dbReference>
<feature type="region of interest" description="Disordered" evidence="9">
    <location>
        <begin position="1688"/>
        <end position="1739"/>
    </location>
</feature>
<keyword evidence="7" id="KW-0862">Zinc</keyword>
<dbReference type="EMBL" id="CM015715">
    <property type="protein sequence ID" value="KAF3689294.1"/>
    <property type="molecule type" value="Genomic_DNA"/>
</dbReference>
<dbReference type="InterPro" id="IPR002219">
    <property type="entry name" value="PKC_DAG/PE"/>
</dbReference>
<feature type="compositionally biased region" description="Low complexity" evidence="9">
    <location>
        <begin position="2694"/>
        <end position="2712"/>
    </location>
</feature>
<evidence type="ECO:0000313" key="14">
    <source>
        <dbReference type="Proteomes" id="UP000503349"/>
    </source>
</evidence>
<feature type="compositionally biased region" description="Basic and acidic residues" evidence="9">
    <location>
        <begin position="899"/>
        <end position="915"/>
    </location>
</feature>
<dbReference type="GO" id="GO:0005085">
    <property type="term" value="F:guanyl-nucleotide exchange factor activity"/>
    <property type="evidence" value="ECO:0007669"/>
    <property type="project" value="UniProtKB-KW"/>
</dbReference>
<dbReference type="InterPro" id="IPR041020">
    <property type="entry name" value="PH_16"/>
</dbReference>
<gene>
    <name evidence="13" type="ORF">EXN66_Car004966</name>
</gene>
<protein>
    <submittedName>
        <fullName evidence="13">A-kinase anchor protein 13</fullName>
    </submittedName>
</protein>
<feature type="region of interest" description="Disordered" evidence="9">
    <location>
        <begin position="898"/>
        <end position="919"/>
    </location>
</feature>
<feature type="compositionally biased region" description="Polar residues" evidence="9">
    <location>
        <begin position="873"/>
        <end position="883"/>
    </location>
</feature>
<feature type="compositionally biased region" description="Gly residues" evidence="9">
    <location>
        <begin position="1646"/>
        <end position="1656"/>
    </location>
</feature>
<evidence type="ECO:0000313" key="13">
    <source>
        <dbReference type="EMBL" id="KAF3689294.1"/>
    </source>
</evidence>
<dbReference type="GO" id="GO:0008270">
    <property type="term" value="F:zinc ion binding"/>
    <property type="evidence" value="ECO:0007669"/>
    <property type="project" value="UniProtKB-KW"/>
</dbReference>
<dbReference type="SUPFAM" id="SSF48065">
    <property type="entry name" value="DBL homology domain (DH-domain)"/>
    <property type="match status" value="1"/>
</dbReference>
<accession>A0A6G1PGM3</accession>
<evidence type="ECO:0000256" key="7">
    <source>
        <dbReference type="ARBA" id="ARBA00022833"/>
    </source>
</evidence>
<comment type="subcellular location">
    <subcellularLocation>
        <location evidence="1">Cytoplasm</location>
    </subcellularLocation>
</comment>
<feature type="domain" description="PH" evidence="10">
    <location>
        <begin position="2365"/>
        <end position="2467"/>
    </location>
</feature>
<keyword evidence="2" id="KW-0963">Cytoplasm</keyword>
<dbReference type="FunFam" id="2.30.29.30:FF:000021">
    <property type="entry name" value="Rho guanine nucleotide exchange factor 2"/>
    <property type="match status" value="1"/>
</dbReference>
<sequence length="2960" mass="329397">MKLNPQQAPLYGECVLTVQLDDEDVCHAAREDDEVEFYLLFLGSAQRHLSSTKRVSHNTLQAVCPAHNLCEQVLVTLCLDLHGAPVDTHSQETFCFVQDLALDMAHYLLENTAPEEALLLDDQLECERLDESLTLALKHLSLPHHRTAPQTDCQTDTITHKEDWTCTSTPLDKCSAESQSQQLSSLLHLAASRGLRTVGSFLLQQPGARVALRRTNAWGQTPACVAQSKGHEQLVELFTQYEASSDIQVEPKKHCYREGRVFEHHANLGTYTLTLPGRQQSVGGAKTDSREQCIIREEVEELRRLIQLHRDTQREPCTGTITVPQVGPACELLLCSNGQQESQWDAGLVVQTTEVQGSPPLIENTTHSAVVTHMSCTSGHLCQRLDAGEGKRSVPPTKSPAGRKKRNKKRTVKAKRHSTESAGNKTSNLESGRETAQTPTDSTGSAPKARGSVLPTKLVVASVITDGGATKIPATGETPLPIKPVSAPGGDGKCTSRKLVHTPTTNIIEKQEEENWEVAVPIYEHAVETESKKGDIQKPSARRDQFISTVEAAEHETVTMGQEQSQDHQESQLDPEKQSQPNSLNKTPQSGSRASPGSPDMKKKGRRGLWRDGGWIGSPMGSPPQRSDTAATSVWYQGENVNQGASEDSKRKEVNSQSIWYDGDKMDERKLAQLEQAECDLQGSDPGPPQLLKQALSSSQLHSALSQLHAAGAQPAQSHGPATQRQEVQGLQREKEIGPHWKEGGEEEVRNRETTVDIEERGEEKPGAEEKGAKGRKNRRKKGRRGVTEAKLSSSSSNEYQSQSETPREQVTNLNPHSELESEAKDQTGRAHVQSPTVSEPSQQEEADNAMHLPSQTESQTRDTHGPDCAVGTSDSTHTTLTDQGKIDLTEATALQTIESKELSKDENVSAHEPDDFNMDFTAAASPLTDTDNRTADTVDITTVQPIEKEPLDFVEPELSDPALDQIASETVAKNERVTFVDWTGLVEYKFPEQLPITNLKPTEVTEDLFPVVFPEKTTQYVQFLDSNKPIQPEDLVERPKGICLSTEAAGLLCEGAKDFSPFQIQEGSTETTAKEYLEHCLVSEMLRDQPSKEEKRRELRVGEEEVGKESSWQGTNEEYEVVPGEDLSSTECGKKLELSSLDQENLQKYNEDLAITAVAVVTVAIASAMARIELSQGPADSLSANCPVYGQDPNGPSESIGQSSCEGQAYVKMSESEELQSITETDSPSLPRVHKEELETETKQDKVFTHPQSKEEEKLLQVDLESFPKTNSMNPAEVDSHGHMQMEIQLPSPVVDTGQHSQLPSLTLCPDSESEHSPNEQSVYQEESGAELLASHFRRGSSLSVEFLTAEGEGGGQAHWLDSVKSLESQAKQPEMGLLQTQCEWESHTLLLSCNPTLPATPHDSAPVADSSPEEPIAPVNVEFGKFQSSQLPVETKLVAAAFDNTSHKCVAVHEENELFDKDSDSLDTVDGWKHRERKTLKLEEEVRKDMITVEDTSHTEIEILATVDEESEDSTRDSNSTHTQQIQRGRDVGLPVQSCPQPATVTLCTDVHPIREECVSVCVLHRDGDSLEVSAKLDDSVFKKPNPPPSVGHRERKVCVSSDDASVQAEVFPGDGASSAGTADPVSPQSSRLSWKSETEDRGGGLTSAAGGGGGEEEEKKDQLLENPISSAILRASIRSLSPFRRHSWEPGRSSSATDTEITQRSSLKSLSGEVKRAKPPLHRRSMSWCPSNQCHPDQEQIDSRSYSLERLEVQRGGLQTPHSILSDREEMTSGRSLCLESQERGSLISLTEEEQEGEGLSIDSQTSCQVLSMKSSCPTMFHHQTLTKSISMVTISHRDLDGVSSFSSNASSLEYSISEEEPGPLRSETEGKGGPRISRTFSYLRSKMTKKGKEKERRGEKDRESKEREKKNPNGHVFVQVSPPPSATCQHCIKLLHNKETFLCNNCGLHVHKSCRESLFACSKIKAKQSLVPEAFPGSAGNMRSKSTSSGSSGSSTLPSSSREQWLTVTSPDDQLPVIFPRKSPSILNSHSNLAKSISTSNIAGLDDVPLKGLKFLSQSTDNLHQGSKVNASTESLTDEGTEMMDSQLMGEFECGIKDLEADSWSGTMDKKFLKTLKKDEIKRQDVIYELYQTEFHHVRTLKIMSEVYYKGLQREVQLDTQTLDKMFPVLDVLLDTHTHFLTRLLETKRTSQVEGKNNNSFLICHIGDILVNQFSDCSADRMKKVYGKFCSRHNEAVNLYKELHAKDKRFQAFIKKMMSSSIVRRLSIPECVLLVTQRITKYPVLIQRILQHTKESDEDHGLICKALRCVKELITAVDNKVNEQEKKRRLREVYSRTDSKSIMRMKSGQMFAKEDLIRGKKLLHDGALQLKNSAGRLKDVHALLLSDVLVFLQEKDQKYVFASLDQRSTVISLQNLIVREVANEERGLFLITAGTQSPEMVEVLASSKEERNTWRAIIQDAMHCMEKDEDEGVPSETEEDRRQQENKAKEIRELLRKKDEQIISLLEEKVHIFRELNDCNAASEDTNIPVREQMLFRATPDDVTKGEPIIKDALREVETLHALVNSGVGGASCSAVAVLTGGNVGPVCLPRRAETFGGFDSHQMNSSKNGEKEEGDESLDLRRTESDSVLKKGATASLQMLLKRSNEQVQHTVTHLHDLLILLQAVVVQQDSFIEDQRQALNDRLSANFSRHSSSSSISSSSSSRPSSVVEQEKHRSLERQRQEAASLQKQQAAYQEEKRRREREWEVKERDMEEREERLREEEEETRRRQQQLWEERETLQSKKEEFQREVERLKEAQRRLERDKETLRRDTDRLEGLRRDESEQLQRYQRTPSTTSDDSIKFHSSGSLDLDSKEAAEPPKEVEMSSSAPTKEPFLRIGSKRMSKNFNPFSSSCSSKSQGAEKESQLPSRLLQLAKPKEKKDKKKKKGKGGEPAQTEAKSTVMLDPQNDGDIFFC</sequence>
<dbReference type="FunFam" id="1.20.900.10:FF:000004">
    <property type="entry name" value="Rho guanine nucleotide exchange factor 2"/>
    <property type="match status" value="1"/>
</dbReference>
<dbReference type="GO" id="GO:0016020">
    <property type="term" value="C:membrane"/>
    <property type="evidence" value="ECO:0007669"/>
    <property type="project" value="TreeGrafter"/>
</dbReference>
<feature type="compositionally biased region" description="Polar residues" evidence="9">
    <location>
        <begin position="1220"/>
        <end position="1229"/>
    </location>
</feature>
<evidence type="ECO:0000256" key="1">
    <source>
        <dbReference type="ARBA" id="ARBA00004496"/>
    </source>
</evidence>
<dbReference type="GO" id="GO:0005078">
    <property type="term" value="F:MAP-kinase scaffold activity"/>
    <property type="evidence" value="ECO:0007669"/>
    <property type="project" value="TreeGrafter"/>
</dbReference>
<dbReference type="PROSITE" id="PS50081">
    <property type="entry name" value="ZF_DAG_PE_2"/>
    <property type="match status" value="1"/>
</dbReference>
<feature type="region of interest" description="Disordered" evidence="9">
    <location>
        <begin position="556"/>
        <end position="661"/>
    </location>
</feature>
<reference evidence="13 14" key="1">
    <citation type="submission" date="2019-02" db="EMBL/GenBank/DDBJ databases">
        <title>Opniocepnalus argus genome.</title>
        <authorList>
            <person name="Zhou C."/>
            <person name="Xiao S."/>
        </authorList>
    </citation>
    <scope>NUCLEOTIDE SEQUENCE [LARGE SCALE GENOMIC DNA]</scope>
    <source>
        <strain evidence="13">OARG1902GOOAL</strain>
        <tissue evidence="13">Muscle</tissue>
    </source>
</reference>
<dbReference type="GO" id="GO:0005737">
    <property type="term" value="C:cytoplasm"/>
    <property type="evidence" value="ECO:0007669"/>
    <property type="project" value="UniProtKB-SubCell"/>
</dbReference>
<feature type="region of interest" description="Disordered" evidence="9">
    <location>
        <begin position="2602"/>
        <end position="2631"/>
    </location>
</feature>
<feature type="compositionally biased region" description="Basic and acidic residues" evidence="9">
    <location>
        <begin position="818"/>
        <end position="829"/>
    </location>
</feature>
<dbReference type="InterPro" id="IPR046349">
    <property type="entry name" value="C1-like_sf"/>
</dbReference>
<feature type="compositionally biased region" description="Basic and acidic residues" evidence="9">
    <location>
        <begin position="732"/>
        <end position="773"/>
    </location>
</feature>
<dbReference type="SUPFAM" id="SSF50729">
    <property type="entry name" value="PH domain-like"/>
    <property type="match status" value="1"/>
</dbReference>
<feature type="region of interest" description="Disordered" evidence="9">
    <location>
        <begin position="1857"/>
        <end position="1924"/>
    </location>
</feature>
<feature type="region of interest" description="Disordered" evidence="9">
    <location>
        <begin position="1510"/>
        <end position="1536"/>
    </location>
</feature>
<feature type="compositionally biased region" description="Polar residues" evidence="9">
    <location>
        <begin position="1695"/>
        <end position="1712"/>
    </location>
</feature>
<dbReference type="InterPro" id="IPR051632">
    <property type="entry name" value="Rho_GEF"/>
</dbReference>
<dbReference type="SUPFAM" id="SSF57889">
    <property type="entry name" value="Cysteine-rich domain"/>
    <property type="match status" value="1"/>
</dbReference>
<feature type="compositionally biased region" description="Basic and acidic residues" evidence="9">
    <location>
        <begin position="2856"/>
        <end position="2869"/>
    </location>
</feature>
<keyword evidence="6" id="KW-0863">Zinc-finger</keyword>
<feature type="compositionally biased region" description="Low complexity" evidence="9">
    <location>
        <begin position="2890"/>
        <end position="2903"/>
    </location>
</feature>
<keyword evidence="14" id="KW-1185">Reference proteome</keyword>
<feature type="compositionally biased region" description="Polar residues" evidence="9">
    <location>
        <begin position="578"/>
        <end position="595"/>
    </location>
</feature>
<feature type="region of interest" description="Disordered" evidence="9">
    <location>
        <begin position="1215"/>
        <end position="1257"/>
    </location>
</feature>
<dbReference type="InterPro" id="IPR011993">
    <property type="entry name" value="PH-like_dom_sf"/>
</dbReference>
<keyword evidence="13" id="KW-0418">Kinase</keyword>
<feature type="region of interest" description="Disordered" evidence="9">
    <location>
        <begin position="1581"/>
        <end position="1669"/>
    </location>
</feature>
<dbReference type="CDD" id="cd20878">
    <property type="entry name" value="C1_AKAP13"/>
    <property type="match status" value="1"/>
</dbReference>
<dbReference type="SMART" id="SM00233">
    <property type="entry name" value="PH"/>
    <property type="match status" value="1"/>
</dbReference>